<dbReference type="RefSeq" id="WP_181011921.1">
    <property type="nucleotide sequence ID" value="NZ_PQFZ01000010.1"/>
</dbReference>
<reference evidence="13 14" key="1">
    <citation type="submission" date="2018-01" db="EMBL/GenBank/DDBJ databases">
        <title>Genomic Encyclopedia of Type Strains, Phase III (KMG-III): the genomes of soil and plant-associated and newly described type strains.</title>
        <authorList>
            <person name="Whitman W."/>
        </authorList>
    </citation>
    <scope>NUCLEOTIDE SEQUENCE [LARGE SCALE GENOMIC DNA]</scope>
    <source>
        <strain evidence="13 14">1131</strain>
    </source>
</reference>
<dbReference type="PANTHER" id="PTHR21581:SF6">
    <property type="entry name" value="TRAFFICKING PROTEIN PARTICLE COMPLEX SUBUNIT 12"/>
    <property type="match status" value="1"/>
</dbReference>
<feature type="signal peptide" evidence="11">
    <location>
        <begin position="1"/>
        <end position="22"/>
    </location>
</feature>
<evidence type="ECO:0000256" key="6">
    <source>
        <dbReference type="ARBA" id="ARBA00023316"/>
    </source>
</evidence>
<evidence type="ECO:0000256" key="7">
    <source>
        <dbReference type="PIRSR" id="PIRSR618044-1"/>
    </source>
</evidence>
<evidence type="ECO:0000256" key="10">
    <source>
        <dbReference type="SAM" id="MobiDB-lite"/>
    </source>
</evidence>
<feature type="region of interest" description="Disordered" evidence="10">
    <location>
        <begin position="410"/>
        <end position="443"/>
    </location>
</feature>
<keyword evidence="2 11" id="KW-0732">Signal</keyword>
<evidence type="ECO:0000259" key="12">
    <source>
        <dbReference type="Pfam" id="PF00768"/>
    </source>
</evidence>
<dbReference type="Proteomes" id="UP000236919">
    <property type="component" value="Unassembled WGS sequence"/>
</dbReference>
<feature type="binding site" evidence="8">
    <location>
        <position position="211"/>
    </location>
    <ligand>
        <name>substrate</name>
    </ligand>
</feature>
<evidence type="ECO:0000256" key="5">
    <source>
        <dbReference type="ARBA" id="ARBA00022984"/>
    </source>
</evidence>
<dbReference type="GO" id="GO:0006508">
    <property type="term" value="P:proteolysis"/>
    <property type="evidence" value="ECO:0007669"/>
    <property type="project" value="InterPro"/>
</dbReference>
<evidence type="ECO:0000256" key="4">
    <source>
        <dbReference type="ARBA" id="ARBA00022960"/>
    </source>
</evidence>
<dbReference type="InterPro" id="IPR001967">
    <property type="entry name" value="Peptidase_S11_N"/>
</dbReference>
<feature type="compositionally biased region" description="Basic and acidic residues" evidence="10">
    <location>
        <begin position="490"/>
        <end position="506"/>
    </location>
</feature>
<feature type="domain" description="Peptidase S11 D-alanyl-D-alanine carboxypeptidase A N-terminal" evidence="12">
    <location>
        <begin position="21"/>
        <end position="240"/>
    </location>
</feature>
<keyword evidence="14" id="KW-1185">Reference proteome</keyword>
<evidence type="ECO:0000256" key="9">
    <source>
        <dbReference type="RuleBase" id="RU004016"/>
    </source>
</evidence>
<dbReference type="AlphaFoldDB" id="A0A2S4M5P7"/>
<organism evidence="13 14">
    <name type="scientific">Bosea psychrotolerans</name>
    <dbReference type="NCBI Taxonomy" id="1871628"/>
    <lineage>
        <taxon>Bacteria</taxon>
        <taxon>Pseudomonadati</taxon>
        <taxon>Pseudomonadota</taxon>
        <taxon>Alphaproteobacteria</taxon>
        <taxon>Hyphomicrobiales</taxon>
        <taxon>Boseaceae</taxon>
        <taxon>Bosea</taxon>
    </lineage>
</organism>
<feature type="compositionally biased region" description="Low complexity" evidence="10">
    <location>
        <begin position="520"/>
        <end position="531"/>
    </location>
</feature>
<evidence type="ECO:0000256" key="3">
    <source>
        <dbReference type="ARBA" id="ARBA00022801"/>
    </source>
</evidence>
<evidence type="ECO:0000256" key="11">
    <source>
        <dbReference type="SAM" id="SignalP"/>
    </source>
</evidence>
<name>A0A2S4M5P7_9HYPH</name>
<protein>
    <submittedName>
        <fullName evidence="13">D-alanyl-D-alanine carboxypeptidase</fullName>
    </submittedName>
</protein>
<dbReference type="PANTHER" id="PTHR21581">
    <property type="entry name" value="D-ALANYL-D-ALANINE CARBOXYPEPTIDASE"/>
    <property type="match status" value="1"/>
</dbReference>
<evidence type="ECO:0000256" key="1">
    <source>
        <dbReference type="ARBA" id="ARBA00007164"/>
    </source>
</evidence>
<keyword evidence="13" id="KW-0121">Carboxypeptidase</keyword>
<proteinExistence type="inferred from homology"/>
<dbReference type="PRINTS" id="PR00725">
    <property type="entry name" value="DADACBPTASE1"/>
</dbReference>
<feature type="active site" evidence="7">
    <location>
        <position position="109"/>
    </location>
</feature>
<dbReference type="Gene3D" id="3.40.710.10">
    <property type="entry name" value="DD-peptidase/beta-lactamase superfamily"/>
    <property type="match status" value="1"/>
</dbReference>
<feature type="region of interest" description="Disordered" evidence="10">
    <location>
        <begin position="460"/>
        <end position="537"/>
    </location>
</feature>
<keyword evidence="13" id="KW-0645">Protease</keyword>
<dbReference type="InterPro" id="IPR012338">
    <property type="entry name" value="Beta-lactam/transpept-like"/>
</dbReference>
<feature type="chain" id="PRO_5015436053" evidence="11">
    <location>
        <begin position="23"/>
        <end position="537"/>
    </location>
</feature>
<comment type="caution">
    <text evidence="13">The sequence shown here is derived from an EMBL/GenBank/DDBJ whole genome shotgun (WGS) entry which is preliminary data.</text>
</comment>
<keyword evidence="3" id="KW-0378">Hydrolase</keyword>
<dbReference type="SUPFAM" id="SSF56601">
    <property type="entry name" value="beta-lactamase/transpeptidase-like"/>
    <property type="match status" value="1"/>
</dbReference>
<dbReference type="GO" id="GO:0009252">
    <property type="term" value="P:peptidoglycan biosynthetic process"/>
    <property type="evidence" value="ECO:0007669"/>
    <property type="project" value="UniProtKB-KW"/>
</dbReference>
<dbReference type="GO" id="GO:0008360">
    <property type="term" value="P:regulation of cell shape"/>
    <property type="evidence" value="ECO:0007669"/>
    <property type="project" value="UniProtKB-KW"/>
</dbReference>
<comment type="similarity">
    <text evidence="1 9">Belongs to the peptidase S11 family.</text>
</comment>
<feature type="active site" description="Acyl-ester intermediate" evidence="7">
    <location>
        <position position="49"/>
    </location>
</feature>
<dbReference type="InterPro" id="IPR018044">
    <property type="entry name" value="Peptidase_S11"/>
</dbReference>
<dbReference type="GO" id="GO:0009002">
    <property type="term" value="F:serine-type D-Ala-D-Ala carboxypeptidase activity"/>
    <property type="evidence" value="ECO:0007669"/>
    <property type="project" value="InterPro"/>
</dbReference>
<evidence type="ECO:0000256" key="8">
    <source>
        <dbReference type="PIRSR" id="PIRSR618044-2"/>
    </source>
</evidence>
<evidence type="ECO:0000256" key="2">
    <source>
        <dbReference type="ARBA" id="ARBA00022729"/>
    </source>
</evidence>
<sequence length="537" mass="54228">MISSRLAAVLAFGLVLAGPAAAGTSLVIDASSGAVLSAENPSQAWHPASTTKMMTTYLALKAVRERRLGLETAIPVSKLAASQPRVKVYIKAGQEITLDNALRIMLVKSANDIAYVIAEGVGGNVETFVGMMNAEAARLGMRDTHFVNPNGWHHPDQQVSARDLAILAMALMREFPDYADYWNTASVQLGKQVLNNTNGLVGRYSGINGMKTGFVCASGFNVVATATRGGRTLIAVVLGALSGAERTVKAAQLLDEGFGKWGGLGYDVASLPASGTRAPNICDDVRRKGGGAALADDVDVSGSISALTTAGGVGGNADGAGDRFVAMSPQPRATGAMLSRAPSGRIVLGPRAETTPVPVAFGRTAGSASAPLAANATGRADSQFARGAAPVIAPDKPVTASLFGGGTPGLFSDSRPRTASGNGGIPGATTAFAPTGGAAQPSADAFEAGPLKLQGAVQPGKATAASLRPGAAAGIKPAARPPAKPLLAKSKSDSKTDSKSAAEKAKPGPTAAKLQPARPPAKTKATPAPKSKPNDDA</sequence>
<dbReference type="Pfam" id="PF00768">
    <property type="entry name" value="Peptidase_S11"/>
    <property type="match status" value="1"/>
</dbReference>
<keyword evidence="6" id="KW-0961">Cell wall biogenesis/degradation</keyword>
<keyword evidence="4" id="KW-0133">Cell shape</keyword>
<gene>
    <name evidence="13" type="ORF">CYD53_110143</name>
</gene>
<accession>A0A2S4M5P7</accession>
<evidence type="ECO:0000313" key="13">
    <source>
        <dbReference type="EMBL" id="POR50024.1"/>
    </source>
</evidence>
<dbReference type="GO" id="GO:0071555">
    <property type="term" value="P:cell wall organization"/>
    <property type="evidence" value="ECO:0007669"/>
    <property type="project" value="UniProtKB-KW"/>
</dbReference>
<feature type="compositionally biased region" description="Low complexity" evidence="10">
    <location>
        <begin position="427"/>
        <end position="441"/>
    </location>
</feature>
<keyword evidence="5" id="KW-0573">Peptidoglycan synthesis</keyword>
<evidence type="ECO:0000313" key="14">
    <source>
        <dbReference type="Proteomes" id="UP000236919"/>
    </source>
</evidence>
<dbReference type="EMBL" id="PQFZ01000010">
    <property type="protein sequence ID" value="POR50024.1"/>
    <property type="molecule type" value="Genomic_DNA"/>
</dbReference>
<feature type="compositionally biased region" description="Low complexity" evidence="10">
    <location>
        <begin position="468"/>
        <end position="478"/>
    </location>
</feature>
<feature type="active site" description="Proton acceptor" evidence="7">
    <location>
        <position position="52"/>
    </location>
</feature>